<proteinExistence type="predicted"/>
<sequence length="1144" mass="129419">MAKRPVNIIVVNLTRVTRRRPIVVDVSLGMKMVPRNSGRSIPMNPETRSIGTFIESPPPSRRQQYVQTVQEYEDDDSKPVERRPKPSKGNEPLKWCPEFSNSDETTKKRPLLSTRTYTTKMRPESIDIVEPVKRSPEPSNSNKPLKWHPAISHSDEITKKRPMLGISTYPTKMRPEPSIEPVERNPEPSKSNEPLKWHTAISNSDETRKKRPVLGISTYPTKMRPESSIDPVERNPEPSNSNERLKGRSESSNSDKRKTRRALLSNRTYTSKTHPKTSNSNESLRRHPIFRSSRESLKSVNGEERKKSRRDAIGSVEREGSRGHAQWCRSCLRWSACVGKQSSSDQQIASPKKKSEPESSIFEPRKKSSQKDEPCKEGSVSVKSQEFPDTSLRNGQTNSKESKSREIESVIFTETYVAGKTNNILVGNENAGENVMALESSRETPPWEKQIQMLVEEENMGENVMALESSRETPPTERQLQMWVEEENMGENVMALESLRETPSLEKQTQMWVEGENTGENVMALESLSETPSPGKKLKVPKEKKTAGKGGVCASSKVIGSPLKVQSTKPVEKRPSPPHPVLRASRRCGGLNRPQTPAKEFLERKKLQLGYKRKIHPSMPHKDISTHGGTFPVSKTLAPVVNLPRHRTFILPTSHFHQESRSPCTVLQTPPSYTSTRRLEPPCYCFEATRFGNLSPRNRGPRENLCYCNVPDYVIRPCQSCCSETRDIVIHPPTCGHCRCPAPSNFVLAVCSQPRRYQHMLGPSLLQSLTRLVYRGDVFQEHQVFYHGTQELNSTLELSTGDFESKKNTCIGPFPLYKHVSTEFKEKAPNQKSMESGDTKRVIKVESRQPQHVTDYRLYSTESAKSPVLEFGEPYDRPSRENKSTISCEAALSLGKPLVRVLPWHLSTGDARRGVEEAIMTGEATAVHSSTITQYVQPWLLRIERETLEVTSTPQKIDQCLVKSNEDEQRYTCVPNVSLRANPQDERNTTMIDREDKYRNDIQHNDLTESSKEWQLPLQQNHFGEIFNHPPNNIKILWTRSNTLDDDNDKSLNTSSQNKSPLNEKLFRESIASDGEWDYVHCGWESNLPLPVRASGGAHALLTVQVSAGALKRLTTRMARPRPTGPKPQEPEPKGPNLTPLSMP</sequence>
<feature type="compositionally biased region" description="Basic and acidic residues" evidence="1">
    <location>
        <begin position="223"/>
        <end position="236"/>
    </location>
</feature>
<feature type="compositionally biased region" description="Basic and acidic residues" evidence="1">
    <location>
        <begin position="353"/>
        <end position="376"/>
    </location>
</feature>
<evidence type="ECO:0000256" key="1">
    <source>
        <dbReference type="SAM" id="MobiDB-lite"/>
    </source>
</evidence>
<evidence type="ECO:0000313" key="2">
    <source>
        <dbReference type="EMBL" id="CAD7412232.1"/>
    </source>
</evidence>
<feature type="compositionally biased region" description="Polar residues" evidence="1">
    <location>
        <begin position="61"/>
        <end position="70"/>
    </location>
</feature>
<feature type="compositionally biased region" description="Basic and acidic residues" evidence="1">
    <location>
        <begin position="243"/>
        <end position="256"/>
    </location>
</feature>
<gene>
    <name evidence="2" type="ORF">TPSB3V08_LOCUS8301</name>
</gene>
<feature type="compositionally biased region" description="Basic and acidic residues" evidence="1">
    <location>
        <begin position="121"/>
        <end position="136"/>
    </location>
</feature>
<feature type="compositionally biased region" description="Basic and acidic residues" evidence="1">
    <location>
        <begin position="292"/>
        <end position="322"/>
    </location>
</feature>
<protein>
    <submittedName>
        <fullName evidence="2">Uncharacterized protein</fullName>
    </submittedName>
</protein>
<feature type="region of interest" description="Disordered" evidence="1">
    <location>
        <begin position="37"/>
        <end position="324"/>
    </location>
</feature>
<feature type="compositionally biased region" description="Polar residues" evidence="1">
    <location>
        <begin position="265"/>
        <end position="282"/>
    </location>
</feature>
<feature type="compositionally biased region" description="Polar residues" evidence="1">
    <location>
        <begin position="381"/>
        <end position="399"/>
    </location>
</feature>
<feature type="region of interest" description="Disordered" evidence="1">
    <location>
        <begin position="529"/>
        <end position="595"/>
    </location>
</feature>
<reference evidence="2" key="1">
    <citation type="submission" date="2020-11" db="EMBL/GenBank/DDBJ databases">
        <authorList>
            <person name="Tran Van P."/>
        </authorList>
    </citation>
    <scope>NUCLEOTIDE SEQUENCE</scope>
</reference>
<feature type="region of interest" description="Disordered" evidence="1">
    <location>
        <begin position="341"/>
        <end position="406"/>
    </location>
</feature>
<feature type="compositionally biased region" description="Basic and acidic residues" evidence="1">
    <location>
        <begin position="173"/>
        <end position="187"/>
    </location>
</feature>
<accession>A0A7R9H8Z5</accession>
<dbReference type="AlphaFoldDB" id="A0A7R9H8Z5"/>
<name>A0A7R9H8Z5_TIMPO</name>
<dbReference type="EMBL" id="OD005880">
    <property type="protein sequence ID" value="CAD7412232.1"/>
    <property type="molecule type" value="Genomic_DNA"/>
</dbReference>
<feature type="region of interest" description="Disordered" evidence="1">
    <location>
        <begin position="1116"/>
        <end position="1144"/>
    </location>
</feature>
<organism evidence="2">
    <name type="scientific">Timema poppense</name>
    <name type="common">Walking stick</name>
    <dbReference type="NCBI Taxonomy" id="170557"/>
    <lineage>
        <taxon>Eukaryota</taxon>
        <taxon>Metazoa</taxon>
        <taxon>Ecdysozoa</taxon>
        <taxon>Arthropoda</taxon>
        <taxon>Hexapoda</taxon>
        <taxon>Insecta</taxon>
        <taxon>Pterygota</taxon>
        <taxon>Neoptera</taxon>
        <taxon>Polyneoptera</taxon>
        <taxon>Phasmatodea</taxon>
        <taxon>Timematodea</taxon>
        <taxon>Timematoidea</taxon>
        <taxon>Timematidae</taxon>
        <taxon>Timema</taxon>
    </lineage>
</organism>